<dbReference type="Proteomes" id="UP000297245">
    <property type="component" value="Unassembled WGS sequence"/>
</dbReference>
<feature type="region of interest" description="Disordered" evidence="1">
    <location>
        <begin position="48"/>
        <end position="132"/>
    </location>
</feature>
<proteinExistence type="predicted"/>
<reference evidence="2 3" key="1">
    <citation type="journal article" date="2019" name="Nat. Ecol. Evol.">
        <title>Megaphylogeny resolves global patterns of mushroom evolution.</title>
        <authorList>
            <person name="Varga T."/>
            <person name="Krizsan K."/>
            <person name="Foldi C."/>
            <person name="Dima B."/>
            <person name="Sanchez-Garcia M."/>
            <person name="Sanchez-Ramirez S."/>
            <person name="Szollosi G.J."/>
            <person name="Szarkandi J.G."/>
            <person name="Papp V."/>
            <person name="Albert L."/>
            <person name="Andreopoulos W."/>
            <person name="Angelini C."/>
            <person name="Antonin V."/>
            <person name="Barry K.W."/>
            <person name="Bougher N.L."/>
            <person name="Buchanan P."/>
            <person name="Buyck B."/>
            <person name="Bense V."/>
            <person name="Catcheside P."/>
            <person name="Chovatia M."/>
            <person name="Cooper J."/>
            <person name="Damon W."/>
            <person name="Desjardin D."/>
            <person name="Finy P."/>
            <person name="Geml J."/>
            <person name="Haridas S."/>
            <person name="Hughes K."/>
            <person name="Justo A."/>
            <person name="Karasinski D."/>
            <person name="Kautmanova I."/>
            <person name="Kiss B."/>
            <person name="Kocsube S."/>
            <person name="Kotiranta H."/>
            <person name="LaButti K.M."/>
            <person name="Lechner B.E."/>
            <person name="Liimatainen K."/>
            <person name="Lipzen A."/>
            <person name="Lukacs Z."/>
            <person name="Mihaltcheva S."/>
            <person name="Morgado L.N."/>
            <person name="Niskanen T."/>
            <person name="Noordeloos M.E."/>
            <person name="Ohm R.A."/>
            <person name="Ortiz-Santana B."/>
            <person name="Ovrebo C."/>
            <person name="Racz N."/>
            <person name="Riley R."/>
            <person name="Savchenko A."/>
            <person name="Shiryaev A."/>
            <person name="Soop K."/>
            <person name="Spirin V."/>
            <person name="Szebenyi C."/>
            <person name="Tomsovsky M."/>
            <person name="Tulloss R.E."/>
            <person name="Uehling J."/>
            <person name="Grigoriev I.V."/>
            <person name="Vagvolgyi C."/>
            <person name="Papp T."/>
            <person name="Martin F.M."/>
            <person name="Miettinen O."/>
            <person name="Hibbett D.S."/>
            <person name="Nagy L.G."/>
        </authorList>
    </citation>
    <scope>NUCLEOTIDE SEQUENCE [LARGE SCALE GENOMIC DNA]</scope>
    <source>
        <strain evidence="2 3">CBS 962.96</strain>
    </source>
</reference>
<name>A0A4V4HDJ2_DENBC</name>
<organism evidence="2 3">
    <name type="scientific">Dendrothele bispora (strain CBS 962.96)</name>
    <dbReference type="NCBI Taxonomy" id="1314807"/>
    <lineage>
        <taxon>Eukaryota</taxon>
        <taxon>Fungi</taxon>
        <taxon>Dikarya</taxon>
        <taxon>Basidiomycota</taxon>
        <taxon>Agaricomycotina</taxon>
        <taxon>Agaricomycetes</taxon>
        <taxon>Agaricomycetidae</taxon>
        <taxon>Agaricales</taxon>
        <taxon>Agaricales incertae sedis</taxon>
        <taxon>Dendrothele</taxon>
    </lineage>
</organism>
<dbReference type="OrthoDB" id="2686745at2759"/>
<sequence length="193" mass="21818">MAIQPKPLHIETHLPLITPRIEFRLFSARALPQIAPRIDFGCFLQETETQSAEQSRPSNNNAGDKTHSSASSAKHSKETPPTIQPPEGYPEEPPTNQPPEEQSHQSEGEESRLEKYNKPVGQPNRPRCGGYNLENKLVNDCGWSKEQFDTVQWPQKQVHKQANELLDTGVSFQYQSTKSVLKLCDKNIESEDE</sequence>
<feature type="compositionally biased region" description="Basic and acidic residues" evidence="1">
    <location>
        <begin position="101"/>
        <end position="117"/>
    </location>
</feature>
<keyword evidence="3" id="KW-1185">Reference proteome</keyword>
<feature type="compositionally biased region" description="Pro residues" evidence="1">
    <location>
        <begin position="82"/>
        <end position="97"/>
    </location>
</feature>
<evidence type="ECO:0000313" key="2">
    <source>
        <dbReference type="EMBL" id="THU87455.1"/>
    </source>
</evidence>
<feature type="compositionally biased region" description="Polar residues" evidence="1">
    <location>
        <begin position="48"/>
        <end position="63"/>
    </location>
</feature>
<accession>A0A4V4HDJ2</accession>
<gene>
    <name evidence="2" type="ORF">K435DRAFT_804292</name>
</gene>
<dbReference type="AlphaFoldDB" id="A0A4V4HDJ2"/>
<dbReference type="EMBL" id="ML179449">
    <property type="protein sequence ID" value="THU87455.1"/>
    <property type="molecule type" value="Genomic_DNA"/>
</dbReference>
<evidence type="ECO:0000313" key="3">
    <source>
        <dbReference type="Proteomes" id="UP000297245"/>
    </source>
</evidence>
<protein>
    <submittedName>
        <fullName evidence="2">Uncharacterized protein</fullName>
    </submittedName>
</protein>
<evidence type="ECO:0000256" key="1">
    <source>
        <dbReference type="SAM" id="MobiDB-lite"/>
    </source>
</evidence>